<dbReference type="SUPFAM" id="SSF53335">
    <property type="entry name" value="S-adenosyl-L-methionine-dependent methyltransferases"/>
    <property type="match status" value="1"/>
</dbReference>
<feature type="transmembrane region" description="Helical" evidence="1">
    <location>
        <begin position="488"/>
        <end position="511"/>
    </location>
</feature>
<reference evidence="2 3" key="1">
    <citation type="journal article" date="2024" name="Front Chem Biol">
        <title>Unveiling the potential of Daldinia eschscholtzii MFLUCC 19-0629 through bioactivity and bioinformatics studies for enhanced sustainable agriculture production.</title>
        <authorList>
            <person name="Brooks S."/>
            <person name="Weaver J.A."/>
            <person name="Klomchit A."/>
            <person name="Alharthi S.A."/>
            <person name="Onlamun T."/>
            <person name="Nurani R."/>
            <person name="Vong T.K."/>
            <person name="Alberti F."/>
            <person name="Greco C."/>
        </authorList>
    </citation>
    <scope>NUCLEOTIDE SEQUENCE [LARGE SCALE GENOMIC DNA]</scope>
    <source>
        <strain evidence="2">MFLUCC 19-0629</strain>
    </source>
</reference>
<dbReference type="PANTHER" id="PTHR40368">
    <property type="entry name" value="YALI0F14399P"/>
    <property type="match status" value="1"/>
</dbReference>
<evidence type="ECO:0008006" key="4">
    <source>
        <dbReference type="Google" id="ProtNLM"/>
    </source>
</evidence>
<name>A0AAX6MXJ6_9PEZI</name>
<accession>A0AAX6MXJ6</accession>
<dbReference type="Gene3D" id="3.40.50.150">
    <property type="entry name" value="Vaccinia Virus protein VP39"/>
    <property type="match status" value="2"/>
</dbReference>
<dbReference type="AlphaFoldDB" id="A0AAX6MXJ6"/>
<dbReference type="EMBL" id="JBANMG010000001">
    <property type="protein sequence ID" value="KAK6957224.1"/>
    <property type="molecule type" value="Genomic_DNA"/>
</dbReference>
<keyword evidence="3" id="KW-1185">Reference proteome</keyword>
<dbReference type="PANTHER" id="PTHR40368:SF1">
    <property type="entry name" value="YALI0F14399P"/>
    <property type="match status" value="1"/>
</dbReference>
<evidence type="ECO:0000313" key="2">
    <source>
        <dbReference type="EMBL" id="KAK6957224.1"/>
    </source>
</evidence>
<evidence type="ECO:0000313" key="3">
    <source>
        <dbReference type="Proteomes" id="UP001369815"/>
    </source>
</evidence>
<dbReference type="Proteomes" id="UP001369815">
    <property type="component" value="Unassembled WGS sequence"/>
</dbReference>
<proteinExistence type="predicted"/>
<keyword evidence="1" id="KW-0812">Transmembrane</keyword>
<dbReference type="CDD" id="cd02440">
    <property type="entry name" value="AdoMet_MTases"/>
    <property type="match status" value="1"/>
</dbReference>
<evidence type="ECO:0000256" key="1">
    <source>
        <dbReference type="SAM" id="Phobius"/>
    </source>
</evidence>
<gene>
    <name evidence="2" type="ORF">Daesc_000006</name>
</gene>
<sequence length="544" mass="60268">MTSAEQKELQKLYGSFAGGLSDEELERTIANSERIMRRPAGLLLSQAGLDESTSKPFSLLDNACGAGPVAAHLQEHIDHKLLSESKVVCADFNENFVNILKRRASKYNWINVETAVADAQPEDVLQDAIRILKPGGVLAFTTWHKDTQGWGPDMRSCFEALPFDAPMPNPVPMAINGKFQWADPVGVEEELKAHGFVNIQVKTVPHLVRVNSAEDYLQSYRMMKDWMVNTYWSEDSKKKAKDMLEEHIVNHLKEKYNGALSLLFPLVTASASLKEGILPSYQYGAPIAVECMNRSVETGEHIQDAKNEIQWIPFPVCNETGKPLEFGYGVEGEMNCTIPMIDDPFFHLLEFYIHSDAPLACRLPARPPADVEMVGEKPYEQEYIPLVFALAGTLQLSHLHISTHLNILLHSTPKNHIHLRDSGVLDSGAAYSTSPLSHMEGSFTKRLVIGDPLPLSFSVRWFPTPALPKIEGKVEWQGMGGHIYASTVFYALVSFIAGVLVSGVYFFGIILPKRLKGRGLGGATPLAYGLNGVGNGWGYSKRMD</sequence>
<dbReference type="InterPro" id="IPR029063">
    <property type="entry name" value="SAM-dependent_MTases_sf"/>
</dbReference>
<keyword evidence="1" id="KW-1133">Transmembrane helix</keyword>
<protein>
    <recommendedName>
        <fullName evidence="4">Methyltransferase domain-containing protein</fullName>
    </recommendedName>
</protein>
<organism evidence="2 3">
    <name type="scientific">Daldinia eschscholtzii</name>
    <dbReference type="NCBI Taxonomy" id="292717"/>
    <lineage>
        <taxon>Eukaryota</taxon>
        <taxon>Fungi</taxon>
        <taxon>Dikarya</taxon>
        <taxon>Ascomycota</taxon>
        <taxon>Pezizomycotina</taxon>
        <taxon>Sordariomycetes</taxon>
        <taxon>Xylariomycetidae</taxon>
        <taxon>Xylariales</taxon>
        <taxon>Hypoxylaceae</taxon>
        <taxon>Daldinia</taxon>
    </lineage>
</organism>
<keyword evidence="1" id="KW-0472">Membrane</keyword>
<comment type="caution">
    <text evidence="2">The sequence shown here is derived from an EMBL/GenBank/DDBJ whole genome shotgun (WGS) entry which is preliminary data.</text>
</comment>
<dbReference type="Pfam" id="PF01209">
    <property type="entry name" value="Ubie_methyltran"/>
    <property type="match status" value="1"/>
</dbReference>